<protein>
    <submittedName>
        <fullName evidence="1">Carbohydrate ABC transporter substrate-binding protein (CUT1 family)</fullName>
    </submittedName>
</protein>
<dbReference type="Pfam" id="PF01547">
    <property type="entry name" value="SBP_bac_1"/>
    <property type="match status" value="1"/>
</dbReference>
<evidence type="ECO:0000313" key="2">
    <source>
        <dbReference type="Proteomes" id="UP000317043"/>
    </source>
</evidence>
<dbReference type="OrthoDB" id="3495561at2"/>
<dbReference type="RefSeq" id="WP_142044553.1">
    <property type="nucleotide sequence ID" value="NZ_JBHTGS010000002.1"/>
</dbReference>
<dbReference type="Proteomes" id="UP000317043">
    <property type="component" value="Unassembled WGS sequence"/>
</dbReference>
<dbReference type="InParanoid" id="A0A543B3B7"/>
<gene>
    <name evidence="1" type="ORF">FB566_4929</name>
</gene>
<dbReference type="PROSITE" id="PS51257">
    <property type="entry name" value="PROKAR_LIPOPROTEIN"/>
    <property type="match status" value="1"/>
</dbReference>
<dbReference type="EMBL" id="VFOW01000001">
    <property type="protein sequence ID" value="TQL79328.1"/>
    <property type="molecule type" value="Genomic_DNA"/>
</dbReference>
<organism evidence="1 2">
    <name type="scientific">Stackebrandtia endophytica</name>
    <dbReference type="NCBI Taxonomy" id="1496996"/>
    <lineage>
        <taxon>Bacteria</taxon>
        <taxon>Bacillati</taxon>
        <taxon>Actinomycetota</taxon>
        <taxon>Actinomycetes</taxon>
        <taxon>Glycomycetales</taxon>
        <taxon>Glycomycetaceae</taxon>
        <taxon>Stackebrandtia</taxon>
    </lineage>
</organism>
<name>A0A543B3B7_9ACTN</name>
<accession>A0A543B3B7</accession>
<evidence type="ECO:0000313" key="1">
    <source>
        <dbReference type="EMBL" id="TQL79328.1"/>
    </source>
</evidence>
<proteinExistence type="predicted"/>
<dbReference type="Gene3D" id="3.40.190.10">
    <property type="entry name" value="Periplasmic binding protein-like II"/>
    <property type="match status" value="2"/>
</dbReference>
<keyword evidence="2" id="KW-1185">Reference proteome</keyword>
<sequence length="484" mass="51769">MRGSVRTGGHSKRRGSSIASTGLIAVALVASGCLGGAGDETAADPMRNADVTEFTLTITSNAIEGGKNSDGAEWIEDYVIPRFVEQQAEKGVTATVRFQPVGVDDAEYKSQIGLDLESGKGADIIDVDGIWVGEFAESNFVKPLDEVVGADVVSSWDGWDQIPESVQQNASYQDVRYGVPTGTDGRVIFFNRDVFAQAGLPADWQPTSWEDILTAAQTIKDELPGDIVPLQLNAGTAMGEATTMQGFLPLLAAAGAEIHQDGKWQGDTPAVRRVLELYETVYGSGLGDPVMQAEAKGRDRSFQLFTEGKVGMLLESDYFWRSVVAPGAEVAPMADRDEVVGYAKIPAITPGAGVNGQDFVSMSGGSARVINPNTEFPQQAWELMEFMNSFEATEEQVVSAPRITHREDVNATVLANDPMLTFIAEEVVPLTLFRPGVLEYLDVSVAIQEATYAIIDGATVDEAVARYQSELEAVVGDPDAIATG</sequence>
<dbReference type="AlphaFoldDB" id="A0A543B3B7"/>
<dbReference type="PANTHER" id="PTHR43649">
    <property type="entry name" value="ARABINOSE-BINDING PROTEIN-RELATED"/>
    <property type="match status" value="1"/>
</dbReference>
<dbReference type="PANTHER" id="PTHR43649:SF12">
    <property type="entry name" value="DIACETYLCHITOBIOSE BINDING PROTEIN DASA"/>
    <property type="match status" value="1"/>
</dbReference>
<dbReference type="InterPro" id="IPR006059">
    <property type="entry name" value="SBP"/>
</dbReference>
<reference evidence="1 2" key="1">
    <citation type="submission" date="2019-06" db="EMBL/GenBank/DDBJ databases">
        <title>Sequencing the genomes of 1000 actinobacteria strains.</title>
        <authorList>
            <person name="Klenk H.-P."/>
        </authorList>
    </citation>
    <scope>NUCLEOTIDE SEQUENCE [LARGE SCALE GENOMIC DNA]</scope>
    <source>
        <strain evidence="1 2">DSM 45928</strain>
    </source>
</reference>
<dbReference type="InterPro" id="IPR050490">
    <property type="entry name" value="Bact_solute-bd_prot1"/>
</dbReference>
<dbReference type="SUPFAM" id="SSF53850">
    <property type="entry name" value="Periplasmic binding protein-like II"/>
    <property type="match status" value="1"/>
</dbReference>
<comment type="caution">
    <text evidence="1">The sequence shown here is derived from an EMBL/GenBank/DDBJ whole genome shotgun (WGS) entry which is preliminary data.</text>
</comment>